<dbReference type="Pfam" id="PF03734">
    <property type="entry name" value="YkuD"/>
    <property type="match status" value="1"/>
</dbReference>
<evidence type="ECO:0000313" key="9">
    <source>
        <dbReference type="EMBL" id="MBI4923690.1"/>
    </source>
</evidence>
<evidence type="ECO:0000256" key="3">
    <source>
        <dbReference type="ARBA" id="ARBA00022679"/>
    </source>
</evidence>
<dbReference type="EMBL" id="JACRAF010000061">
    <property type="protein sequence ID" value="MBI4923690.1"/>
    <property type="molecule type" value="Genomic_DNA"/>
</dbReference>
<feature type="active site" description="Nucleophile" evidence="7">
    <location>
        <position position="169"/>
    </location>
</feature>
<dbReference type="InterPro" id="IPR005490">
    <property type="entry name" value="LD_TPept_cat_dom"/>
</dbReference>
<dbReference type="GO" id="GO:0016740">
    <property type="term" value="F:transferase activity"/>
    <property type="evidence" value="ECO:0007669"/>
    <property type="project" value="UniProtKB-KW"/>
</dbReference>
<feature type="active site" description="Proton donor/acceptor" evidence="7">
    <location>
        <position position="161"/>
    </location>
</feature>
<keyword evidence="5 7" id="KW-0573">Peptidoglycan synthesis</keyword>
<evidence type="ECO:0000256" key="6">
    <source>
        <dbReference type="ARBA" id="ARBA00023316"/>
    </source>
</evidence>
<dbReference type="InterPro" id="IPR038063">
    <property type="entry name" value="Transpep_catalytic_dom"/>
</dbReference>
<comment type="caution">
    <text evidence="9">The sequence shown here is derived from an EMBL/GenBank/DDBJ whole genome shotgun (WGS) entry which is preliminary data.</text>
</comment>
<dbReference type="Proteomes" id="UP000782610">
    <property type="component" value="Unassembled WGS sequence"/>
</dbReference>
<comment type="pathway">
    <text evidence="1 7">Cell wall biogenesis; peptidoglycan biosynthesis.</text>
</comment>
<dbReference type="SUPFAM" id="SSF141523">
    <property type="entry name" value="L,D-transpeptidase catalytic domain-like"/>
    <property type="match status" value="1"/>
</dbReference>
<reference evidence="9" key="1">
    <citation type="submission" date="2020-07" db="EMBL/GenBank/DDBJ databases">
        <title>Huge and variable diversity of episymbiotic CPR bacteria and DPANN archaea in groundwater ecosystems.</title>
        <authorList>
            <person name="He C.Y."/>
            <person name="Keren R."/>
            <person name="Whittaker M."/>
            <person name="Farag I.F."/>
            <person name="Doudna J."/>
            <person name="Cate J.H.D."/>
            <person name="Banfield J.F."/>
        </authorList>
    </citation>
    <scope>NUCLEOTIDE SEQUENCE</scope>
    <source>
        <strain evidence="9">NC_groundwater_1586_Pr3_B-0.1um_66_15</strain>
    </source>
</reference>
<evidence type="ECO:0000256" key="2">
    <source>
        <dbReference type="ARBA" id="ARBA00005992"/>
    </source>
</evidence>
<name>A0A933NZT6_9HYPH</name>
<dbReference type="GO" id="GO:0071555">
    <property type="term" value="P:cell wall organization"/>
    <property type="evidence" value="ECO:0007669"/>
    <property type="project" value="UniProtKB-UniRule"/>
</dbReference>
<keyword evidence="6 7" id="KW-0961">Cell wall biogenesis/degradation</keyword>
<comment type="similarity">
    <text evidence="2">Belongs to the YkuD family.</text>
</comment>
<dbReference type="GO" id="GO:0009252">
    <property type="term" value="P:peptidoglycan biosynthetic process"/>
    <property type="evidence" value="ECO:0007669"/>
    <property type="project" value="UniProtKB-KW"/>
</dbReference>
<evidence type="ECO:0000256" key="7">
    <source>
        <dbReference type="PROSITE-ProRule" id="PRU01373"/>
    </source>
</evidence>
<evidence type="ECO:0000313" key="10">
    <source>
        <dbReference type="Proteomes" id="UP000782610"/>
    </source>
</evidence>
<dbReference type="PANTHER" id="PTHR36699:SF1">
    <property type="entry name" value="L,D-TRANSPEPTIDASE YAFK-RELATED"/>
    <property type="match status" value="1"/>
</dbReference>
<dbReference type="AlphaFoldDB" id="A0A933NZT6"/>
<organism evidence="9 10">
    <name type="scientific">Devosia nanyangense</name>
    <dbReference type="NCBI Taxonomy" id="1228055"/>
    <lineage>
        <taxon>Bacteria</taxon>
        <taxon>Pseudomonadati</taxon>
        <taxon>Pseudomonadota</taxon>
        <taxon>Alphaproteobacteria</taxon>
        <taxon>Hyphomicrobiales</taxon>
        <taxon>Devosiaceae</taxon>
        <taxon>Devosia</taxon>
    </lineage>
</organism>
<evidence type="ECO:0000259" key="8">
    <source>
        <dbReference type="PROSITE" id="PS52029"/>
    </source>
</evidence>
<keyword evidence="4 7" id="KW-0133">Cell shape</keyword>
<gene>
    <name evidence="9" type="ORF">HY834_18275</name>
</gene>
<dbReference type="PANTHER" id="PTHR36699">
    <property type="entry name" value="LD-TRANSPEPTIDASE"/>
    <property type="match status" value="1"/>
</dbReference>
<dbReference type="GO" id="GO:0008360">
    <property type="term" value="P:regulation of cell shape"/>
    <property type="evidence" value="ECO:0007669"/>
    <property type="project" value="UniProtKB-UniRule"/>
</dbReference>
<dbReference type="GO" id="GO:0004180">
    <property type="term" value="F:carboxypeptidase activity"/>
    <property type="evidence" value="ECO:0007669"/>
    <property type="project" value="UniProtKB-ARBA"/>
</dbReference>
<dbReference type="CDD" id="cd16913">
    <property type="entry name" value="YkuD_like"/>
    <property type="match status" value="1"/>
</dbReference>
<proteinExistence type="inferred from homology"/>
<dbReference type="PROSITE" id="PS52029">
    <property type="entry name" value="LD_TPASE"/>
    <property type="match status" value="1"/>
</dbReference>
<evidence type="ECO:0000256" key="5">
    <source>
        <dbReference type="ARBA" id="ARBA00022984"/>
    </source>
</evidence>
<keyword evidence="3" id="KW-0808">Transferase</keyword>
<evidence type="ECO:0000256" key="1">
    <source>
        <dbReference type="ARBA" id="ARBA00004752"/>
    </source>
</evidence>
<evidence type="ECO:0000256" key="4">
    <source>
        <dbReference type="ARBA" id="ARBA00022960"/>
    </source>
</evidence>
<accession>A0A933NZT6</accession>
<sequence length="265" mass="29569">MKRPLGLFAAGFVVVSLLWAIGIAWPQSRGYSDVLDWLRDRSISDAPKYDRQQLHADLRIAGFALGDQAHVRIFKRERLLELWVRRDDGRFALFRAYPICTYSGTLGPKLAEGDRQAPEGFYRVAKAQLNPKSRHHLAFNLGFPNALDRNLGRTGSALMVHGGCSSIGCYAMTDGQIDEIYAVLEAALLHGQDEVDVAIFPFRLTETALQSAAGSQWLPFWRNLKEGFDRFEAEHLPPRVAACKNAYVFGDAATGERCTPITGWV</sequence>
<protein>
    <submittedName>
        <fullName evidence="9">Murein L,D-transpeptidase</fullName>
    </submittedName>
</protein>
<feature type="domain" description="L,D-TPase catalytic" evidence="8">
    <location>
        <begin position="69"/>
        <end position="200"/>
    </location>
</feature>